<dbReference type="RefSeq" id="WP_191039128.1">
    <property type="nucleotide sequence ID" value="NZ_JACXAA010000003.1"/>
</dbReference>
<sequence length="278" mass="31806">MNQTFSISRFGRLLWRYFTDNQRQLLVYMGLLIIGLFVLTLFTYQGLPNAVNHQRQILFFLLGWPCWYVFTVQQTAVLSQKERAINYLMQPASQLEKILLIWLISGIGFIVVYLSVFYVFDAIWVSYTNNRDWSPEQLEAIRRMGSSMTIGSIFSELGTSGTPAQMWVFTVLLHPFVMAFSLLVRQYTLPLVVVIAFALLIFGCFGNNVLLHALTGSESIGSPTPFSSASAISPIEHYQYRRIEIPQPIGNGIRYTLGIVVVILLYVTAYFRLKEREV</sequence>
<dbReference type="Proteomes" id="UP000653797">
    <property type="component" value="Unassembled WGS sequence"/>
</dbReference>
<keyword evidence="1" id="KW-1133">Transmembrane helix</keyword>
<dbReference type="EMBL" id="JACXAA010000003">
    <property type="protein sequence ID" value="MBD2753519.1"/>
    <property type="molecule type" value="Genomic_DNA"/>
</dbReference>
<feature type="transmembrane region" description="Helical" evidence="1">
    <location>
        <begin position="99"/>
        <end position="120"/>
    </location>
</feature>
<keyword evidence="3" id="KW-1185">Reference proteome</keyword>
<feature type="transmembrane region" description="Helical" evidence="1">
    <location>
        <begin position="191"/>
        <end position="214"/>
    </location>
</feature>
<feature type="transmembrane region" description="Helical" evidence="1">
    <location>
        <begin position="57"/>
        <end position="78"/>
    </location>
</feature>
<feature type="transmembrane region" description="Helical" evidence="1">
    <location>
        <begin position="25"/>
        <end position="45"/>
    </location>
</feature>
<gene>
    <name evidence="2" type="ORF">IC230_11500</name>
</gene>
<feature type="transmembrane region" description="Helical" evidence="1">
    <location>
        <begin position="252"/>
        <end position="273"/>
    </location>
</feature>
<evidence type="ECO:0000313" key="2">
    <source>
        <dbReference type="EMBL" id="MBD2753519.1"/>
    </source>
</evidence>
<protein>
    <submittedName>
        <fullName evidence="2">Uncharacterized protein</fullName>
    </submittedName>
</protein>
<reference evidence="2" key="1">
    <citation type="submission" date="2020-09" db="EMBL/GenBank/DDBJ databases">
        <authorList>
            <person name="Kim M.K."/>
        </authorList>
    </citation>
    <scope>NUCLEOTIDE SEQUENCE</scope>
    <source>
        <strain evidence="2">BT704</strain>
    </source>
</reference>
<feature type="transmembrane region" description="Helical" evidence="1">
    <location>
        <begin position="164"/>
        <end position="184"/>
    </location>
</feature>
<comment type="caution">
    <text evidence="2">The sequence shown here is derived from an EMBL/GenBank/DDBJ whole genome shotgun (WGS) entry which is preliminary data.</text>
</comment>
<name>A0A927GDA9_9BACT</name>
<organism evidence="2 3">
    <name type="scientific">Spirosoma validum</name>
    <dbReference type="NCBI Taxonomy" id="2771355"/>
    <lineage>
        <taxon>Bacteria</taxon>
        <taxon>Pseudomonadati</taxon>
        <taxon>Bacteroidota</taxon>
        <taxon>Cytophagia</taxon>
        <taxon>Cytophagales</taxon>
        <taxon>Cytophagaceae</taxon>
        <taxon>Spirosoma</taxon>
    </lineage>
</organism>
<evidence type="ECO:0000313" key="3">
    <source>
        <dbReference type="Proteomes" id="UP000653797"/>
    </source>
</evidence>
<keyword evidence="1" id="KW-0812">Transmembrane</keyword>
<dbReference type="AlphaFoldDB" id="A0A927GDA9"/>
<proteinExistence type="predicted"/>
<keyword evidence="1" id="KW-0472">Membrane</keyword>
<evidence type="ECO:0000256" key="1">
    <source>
        <dbReference type="SAM" id="Phobius"/>
    </source>
</evidence>
<accession>A0A927GDA9</accession>